<keyword evidence="3 9" id="KW-0808">Transferase</keyword>
<keyword evidence="11" id="KW-1185">Reference proteome</keyword>
<dbReference type="AlphaFoldDB" id="A0AAV4AGD0"/>
<dbReference type="EC" id="2.8.2.-" evidence="9"/>
<accession>A0AAV4AGD0</accession>
<dbReference type="GO" id="GO:0016051">
    <property type="term" value="P:carbohydrate biosynthetic process"/>
    <property type="evidence" value="ECO:0007669"/>
    <property type="project" value="InterPro"/>
</dbReference>
<gene>
    <name evidence="10" type="ORF">PoB_003211300</name>
</gene>
<sequence length="457" mass="53200">MTIKNIATVKKNNDVQSSCGCQALDQVHCRKQVMMSSRRILDQVHSRYDDNLDVGTICGLWKSSIDELSELDNVYQKRRENSRQQCNQLAPESFHRSMRAGAARGGNIFYDPNTNSMYCSVAKIGSSMWKRLFLVLHSNKTRDPFSLSGLAIHTNQEMAQLSLSKLPKKKRLQVIDDAFTFMFARNPFHRIFSAYCDKIFMLAYETKKIVRDVRRKLRQANRYSSSTDEFIYTGPEYNVTFAETLDYAARSNDTHFMTISSQCNPCDIEFQVLGKLESLDLDSRYILAKLNRSHILRNKPHEEKFKQSRDQGIIKELVERVFRVLNAEPKATSKYKALVRMWKVFHIRGLVRDDLQFPLNESESESLTAFRMIYLGMQALKDSGRPEVRLAQREKYYAQAFRSVPLAVMERFSKYVDTDCKLFDYDCSPSDIFQGRQHGDEEDNIFSNDQFLYTRTR</sequence>
<dbReference type="GO" id="GO:0008146">
    <property type="term" value="F:sulfotransferase activity"/>
    <property type="evidence" value="ECO:0007669"/>
    <property type="project" value="InterPro"/>
</dbReference>
<keyword evidence="6 9" id="KW-0333">Golgi apparatus</keyword>
<evidence type="ECO:0000256" key="9">
    <source>
        <dbReference type="RuleBase" id="RU364020"/>
    </source>
</evidence>
<comment type="similarity">
    <text evidence="2 9">Belongs to the sulfotransferase 2 family.</text>
</comment>
<dbReference type="InterPro" id="IPR018011">
    <property type="entry name" value="Carb_sulfotrans_8-10"/>
</dbReference>
<keyword evidence="8 9" id="KW-0325">Glycoprotein</keyword>
<dbReference type="PANTHER" id="PTHR12137:SF54">
    <property type="entry name" value="CARBOHYDRATE SULFOTRANSFERASE"/>
    <property type="match status" value="1"/>
</dbReference>
<evidence type="ECO:0000256" key="1">
    <source>
        <dbReference type="ARBA" id="ARBA00004323"/>
    </source>
</evidence>
<evidence type="ECO:0000256" key="6">
    <source>
        <dbReference type="ARBA" id="ARBA00023034"/>
    </source>
</evidence>
<evidence type="ECO:0000256" key="4">
    <source>
        <dbReference type="ARBA" id="ARBA00022692"/>
    </source>
</evidence>
<evidence type="ECO:0000256" key="7">
    <source>
        <dbReference type="ARBA" id="ARBA00023136"/>
    </source>
</evidence>
<keyword evidence="9" id="KW-0119">Carbohydrate metabolism</keyword>
<dbReference type="Pfam" id="PF03567">
    <property type="entry name" value="Sulfotransfer_2"/>
    <property type="match status" value="1"/>
</dbReference>
<reference evidence="10 11" key="1">
    <citation type="journal article" date="2021" name="Elife">
        <title>Chloroplast acquisition without the gene transfer in kleptoplastic sea slugs, Plakobranchus ocellatus.</title>
        <authorList>
            <person name="Maeda T."/>
            <person name="Takahashi S."/>
            <person name="Yoshida T."/>
            <person name="Shimamura S."/>
            <person name="Takaki Y."/>
            <person name="Nagai Y."/>
            <person name="Toyoda A."/>
            <person name="Suzuki Y."/>
            <person name="Arimoto A."/>
            <person name="Ishii H."/>
            <person name="Satoh N."/>
            <person name="Nishiyama T."/>
            <person name="Hasebe M."/>
            <person name="Maruyama T."/>
            <person name="Minagawa J."/>
            <person name="Obokata J."/>
            <person name="Shigenobu S."/>
        </authorList>
    </citation>
    <scope>NUCLEOTIDE SEQUENCE [LARGE SCALE GENOMIC DNA]</scope>
</reference>
<protein>
    <recommendedName>
        <fullName evidence="9">Carbohydrate sulfotransferase</fullName>
        <ecNumber evidence="9">2.8.2.-</ecNumber>
    </recommendedName>
</protein>
<name>A0AAV4AGD0_9GAST</name>
<comment type="subcellular location">
    <subcellularLocation>
        <location evidence="1 9">Golgi apparatus membrane</location>
        <topology evidence="1 9">Single-pass type II membrane protein</topology>
    </subcellularLocation>
</comment>
<evidence type="ECO:0000256" key="2">
    <source>
        <dbReference type="ARBA" id="ARBA00006339"/>
    </source>
</evidence>
<evidence type="ECO:0000256" key="3">
    <source>
        <dbReference type="ARBA" id="ARBA00022679"/>
    </source>
</evidence>
<keyword evidence="9" id="KW-0735">Signal-anchor</keyword>
<keyword evidence="5" id="KW-1133">Transmembrane helix</keyword>
<evidence type="ECO:0000256" key="5">
    <source>
        <dbReference type="ARBA" id="ARBA00022989"/>
    </source>
</evidence>
<dbReference type="Proteomes" id="UP000735302">
    <property type="component" value="Unassembled WGS sequence"/>
</dbReference>
<evidence type="ECO:0000313" key="10">
    <source>
        <dbReference type="EMBL" id="GFO05608.1"/>
    </source>
</evidence>
<dbReference type="EMBL" id="BLXT01003749">
    <property type="protein sequence ID" value="GFO05608.1"/>
    <property type="molecule type" value="Genomic_DNA"/>
</dbReference>
<evidence type="ECO:0000256" key="8">
    <source>
        <dbReference type="ARBA" id="ARBA00023180"/>
    </source>
</evidence>
<dbReference type="GO" id="GO:0000139">
    <property type="term" value="C:Golgi membrane"/>
    <property type="evidence" value="ECO:0007669"/>
    <property type="project" value="UniProtKB-SubCell"/>
</dbReference>
<dbReference type="InterPro" id="IPR005331">
    <property type="entry name" value="Sulfotransferase"/>
</dbReference>
<comment type="caution">
    <text evidence="10">The sequence shown here is derived from an EMBL/GenBank/DDBJ whole genome shotgun (WGS) entry which is preliminary data.</text>
</comment>
<organism evidence="10 11">
    <name type="scientific">Plakobranchus ocellatus</name>
    <dbReference type="NCBI Taxonomy" id="259542"/>
    <lineage>
        <taxon>Eukaryota</taxon>
        <taxon>Metazoa</taxon>
        <taxon>Spiralia</taxon>
        <taxon>Lophotrochozoa</taxon>
        <taxon>Mollusca</taxon>
        <taxon>Gastropoda</taxon>
        <taxon>Heterobranchia</taxon>
        <taxon>Euthyneura</taxon>
        <taxon>Panpulmonata</taxon>
        <taxon>Sacoglossa</taxon>
        <taxon>Placobranchoidea</taxon>
        <taxon>Plakobranchidae</taxon>
        <taxon>Plakobranchus</taxon>
    </lineage>
</organism>
<evidence type="ECO:0000313" key="11">
    <source>
        <dbReference type="Proteomes" id="UP000735302"/>
    </source>
</evidence>
<proteinExistence type="inferred from homology"/>
<dbReference type="PANTHER" id="PTHR12137">
    <property type="entry name" value="CARBOHYDRATE SULFOTRANSFERASE"/>
    <property type="match status" value="1"/>
</dbReference>
<keyword evidence="4" id="KW-0812">Transmembrane</keyword>
<keyword evidence="7" id="KW-0472">Membrane</keyword>